<dbReference type="EMBL" id="CAJPEX010016829">
    <property type="protein sequence ID" value="CAG0925712.1"/>
    <property type="molecule type" value="Genomic_DNA"/>
</dbReference>
<evidence type="ECO:0000256" key="1">
    <source>
        <dbReference type="ARBA" id="ARBA00023054"/>
    </source>
</evidence>
<evidence type="ECO:0000259" key="3">
    <source>
        <dbReference type="Pfam" id="PF02698"/>
    </source>
</evidence>
<name>A0A7R9C3B8_9CRUS</name>
<evidence type="ECO:0000313" key="4">
    <source>
        <dbReference type="EMBL" id="CAD7285560.1"/>
    </source>
</evidence>
<keyword evidence="2" id="KW-0233">DNA recombination</keyword>
<gene>
    <name evidence="4" type="ORF">NMOB1V02_LOCUS13162</name>
</gene>
<dbReference type="OrthoDB" id="10067225at2759"/>
<reference evidence="4" key="1">
    <citation type="submission" date="2020-11" db="EMBL/GenBank/DDBJ databases">
        <authorList>
            <person name="Tran Van P."/>
        </authorList>
    </citation>
    <scope>NUCLEOTIDE SEQUENCE</scope>
</reference>
<dbReference type="EMBL" id="OA898866">
    <property type="protein sequence ID" value="CAD7285560.1"/>
    <property type="molecule type" value="Genomic_DNA"/>
</dbReference>
<sequence length="444" mass="50581">MQGNWGEMILVKLLENTSLQKGVNYFEQESFDVDGQRKQLDVRIALPNNKNIIIDSKVSIVAYQSFVNESEGPTKDKFLKDHLNSIRAHIKNLSSKNYPDIPLETLDFTILFMPVESAYISAVQADSHLFNEAFSQHIVLASPSTLLAMLKTIDHVWQREKQNQNVLEIAKRAGNLHDKFAALLDDFTTLERNFSTTQNTLGHIKTKLKGQGNLINQVQTIRQMKTTKLILTAFCILAVLVVSADQYIDRFDKYTYNSTKDIPHYPVGLVLGTTRYLVDGGINPYFKYRMQAVAQLFKAKKIDYIIVSGDNSTLEYNEPVQMKLYLMKYHQVPANRIIKDHAGFSTLESIIRAHKVFGQNSFVIVSQTFQNERALFIARSKGISAVGYNAASPPTQFTIKTRFRELFARVKAILDVYVLNTKARFEGPPEVIPYEYKVEIPPLR</sequence>
<dbReference type="Proteomes" id="UP000678499">
    <property type="component" value="Unassembled WGS sequence"/>
</dbReference>
<keyword evidence="1" id="KW-0175">Coiled coil</keyword>
<proteinExistence type="predicted"/>
<dbReference type="PANTHER" id="PTHR30563">
    <property type="entry name" value="DNA RECOMBINATION PROTEIN RMUC"/>
    <property type="match status" value="1"/>
</dbReference>
<protein>
    <recommendedName>
        <fullName evidence="3">DUF218 domain-containing protein</fullName>
    </recommendedName>
</protein>
<accession>A0A7R9C3B8</accession>
<evidence type="ECO:0000313" key="5">
    <source>
        <dbReference type="Proteomes" id="UP000678499"/>
    </source>
</evidence>
<feature type="domain" description="DUF218" evidence="3">
    <location>
        <begin position="269"/>
        <end position="390"/>
    </location>
</feature>
<organism evidence="4">
    <name type="scientific">Notodromas monacha</name>
    <dbReference type="NCBI Taxonomy" id="399045"/>
    <lineage>
        <taxon>Eukaryota</taxon>
        <taxon>Metazoa</taxon>
        <taxon>Ecdysozoa</taxon>
        <taxon>Arthropoda</taxon>
        <taxon>Crustacea</taxon>
        <taxon>Oligostraca</taxon>
        <taxon>Ostracoda</taxon>
        <taxon>Podocopa</taxon>
        <taxon>Podocopida</taxon>
        <taxon>Cypridocopina</taxon>
        <taxon>Cypridoidea</taxon>
        <taxon>Cyprididae</taxon>
        <taxon>Notodromas</taxon>
    </lineage>
</organism>
<dbReference type="Pfam" id="PF02646">
    <property type="entry name" value="RmuC"/>
    <property type="match status" value="1"/>
</dbReference>
<dbReference type="InterPro" id="IPR003848">
    <property type="entry name" value="DUF218"/>
</dbReference>
<dbReference type="AlphaFoldDB" id="A0A7R9C3B8"/>
<dbReference type="GO" id="GO:0006310">
    <property type="term" value="P:DNA recombination"/>
    <property type="evidence" value="ECO:0007669"/>
    <property type="project" value="UniProtKB-KW"/>
</dbReference>
<keyword evidence="5" id="KW-1185">Reference proteome</keyword>
<dbReference type="InterPro" id="IPR003798">
    <property type="entry name" value="DNA_recombination_RmuC"/>
</dbReference>
<dbReference type="PANTHER" id="PTHR30563:SF0">
    <property type="entry name" value="DNA RECOMBINATION PROTEIN RMUC"/>
    <property type="match status" value="1"/>
</dbReference>
<evidence type="ECO:0000256" key="2">
    <source>
        <dbReference type="ARBA" id="ARBA00023172"/>
    </source>
</evidence>
<dbReference type="CDD" id="cd06259">
    <property type="entry name" value="YdcF-like"/>
    <property type="match status" value="1"/>
</dbReference>
<dbReference type="Pfam" id="PF02698">
    <property type="entry name" value="DUF218"/>
    <property type="match status" value="1"/>
</dbReference>